<feature type="binding site" evidence="7">
    <location>
        <position position="95"/>
    </location>
    <ligand>
        <name>Zn(2+)</name>
        <dbReference type="ChEBI" id="CHEBI:29105"/>
    </ligand>
</feature>
<feature type="binding site" evidence="8">
    <location>
        <position position="127"/>
    </location>
    <ligand>
        <name>Fe cation</name>
        <dbReference type="ChEBI" id="CHEBI:24875"/>
    </ligand>
</feature>
<dbReference type="SUPFAM" id="SSF46785">
    <property type="entry name" value="Winged helix' DNA-binding domain"/>
    <property type="match status" value="1"/>
</dbReference>
<keyword evidence="3 7" id="KW-0862">Zinc</keyword>
<dbReference type="GO" id="GO:0003700">
    <property type="term" value="F:DNA-binding transcription factor activity"/>
    <property type="evidence" value="ECO:0007669"/>
    <property type="project" value="InterPro"/>
</dbReference>
<comment type="similarity">
    <text evidence="1">Belongs to the Fur family.</text>
</comment>
<evidence type="ECO:0000256" key="7">
    <source>
        <dbReference type="PIRSR" id="PIRSR602481-1"/>
    </source>
</evidence>
<organism evidence="9 10">
    <name type="scientific">Clostridium thermosuccinogenes</name>
    <dbReference type="NCBI Taxonomy" id="84032"/>
    <lineage>
        <taxon>Bacteria</taxon>
        <taxon>Bacillati</taxon>
        <taxon>Bacillota</taxon>
        <taxon>Clostridia</taxon>
        <taxon>Eubacteriales</taxon>
        <taxon>Clostridiaceae</taxon>
        <taxon>Clostridium</taxon>
    </lineage>
</organism>
<dbReference type="Pfam" id="PF01475">
    <property type="entry name" value="FUR"/>
    <property type="match status" value="1"/>
</dbReference>
<dbReference type="AlphaFoldDB" id="A0A2K2F3V2"/>
<evidence type="ECO:0000256" key="2">
    <source>
        <dbReference type="ARBA" id="ARBA00022491"/>
    </source>
</evidence>
<evidence type="ECO:0000256" key="1">
    <source>
        <dbReference type="ARBA" id="ARBA00007957"/>
    </source>
</evidence>
<feature type="binding site" evidence="7">
    <location>
        <position position="138"/>
    </location>
    <ligand>
        <name>Zn(2+)</name>
        <dbReference type="ChEBI" id="CHEBI:29105"/>
    </ligand>
</feature>
<dbReference type="Gene3D" id="1.10.10.10">
    <property type="entry name" value="Winged helix-like DNA-binding domain superfamily/Winged helix DNA-binding domain"/>
    <property type="match status" value="1"/>
</dbReference>
<keyword evidence="7" id="KW-0479">Metal-binding</keyword>
<dbReference type="CDD" id="cd07153">
    <property type="entry name" value="Fur_like"/>
    <property type="match status" value="1"/>
</dbReference>
<dbReference type="PANTHER" id="PTHR33202:SF7">
    <property type="entry name" value="FERRIC UPTAKE REGULATION PROTEIN"/>
    <property type="match status" value="1"/>
</dbReference>
<dbReference type="Proteomes" id="UP000236151">
    <property type="component" value="Unassembled WGS sequence"/>
</dbReference>
<comment type="cofactor">
    <cofactor evidence="8">
        <name>Mn(2+)</name>
        <dbReference type="ChEBI" id="CHEBI:29035"/>
    </cofactor>
    <cofactor evidence="8">
        <name>Fe(2+)</name>
        <dbReference type="ChEBI" id="CHEBI:29033"/>
    </cofactor>
    <text evidence="8">Binds 1 Mn(2+) or Fe(2+) ion per subunit.</text>
</comment>
<dbReference type="GO" id="GO:0000976">
    <property type="term" value="F:transcription cis-regulatory region binding"/>
    <property type="evidence" value="ECO:0007669"/>
    <property type="project" value="TreeGrafter"/>
</dbReference>
<keyword evidence="10" id="KW-1185">Reference proteome</keyword>
<keyword evidence="4" id="KW-0805">Transcription regulation</keyword>
<dbReference type="KEGG" id="cthd:CDO33_04835"/>
<protein>
    <submittedName>
        <fullName evidence="9">Transcriptional repressor</fullName>
    </submittedName>
</protein>
<evidence type="ECO:0000256" key="3">
    <source>
        <dbReference type="ARBA" id="ARBA00022833"/>
    </source>
</evidence>
<evidence type="ECO:0000256" key="4">
    <source>
        <dbReference type="ARBA" id="ARBA00023015"/>
    </source>
</evidence>
<feature type="binding site" evidence="8">
    <location>
        <position position="110"/>
    </location>
    <ligand>
        <name>Fe cation</name>
        <dbReference type="ChEBI" id="CHEBI:24875"/>
    </ligand>
</feature>
<keyword evidence="5" id="KW-0238">DNA-binding</keyword>
<evidence type="ECO:0000256" key="6">
    <source>
        <dbReference type="ARBA" id="ARBA00023163"/>
    </source>
</evidence>
<dbReference type="GO" id="GO:0045892">
    <property type="term" value="P:negative regulation of DNA-templated transcription"/>
    <property type="evidence" value="ECO:0007669"/>
    <property type="project" value="TreeGrafter"/>
</dbReference>
<dbReference type="OrthoDB" id="8659436at2"/>
<dbReference type="InterPro" id="IPR043135">
    <property type="entry name" value="Fur_C"/>
</dbReference>
<evidence type="ECO:0000313" key="10">
    <source>
        <dbReference type="Proteomes" id="UP000236151"/>
    </source>
</evidence>
<evidence type="ECO:0000256" key="5">
    <source>
        <dbReference type="ARBA" id="ARBA00023125"/>
    </source>
</evidence>
<feature type="binding site" evidence="8">
    <location>
        <position position="89"/>
    </location>
    <ligand>
        <name>Fe cation</name>
        <dbReference type="ChEBI" id="CHEBI:24875"/>
    </ligand>
</feature>
<gene>
    <name evidence="9" type="ORF">CDQ84_06420</name>
</gene>
<sequence length="142" mass="15917">MVQKQGKENAFTRRGCKNTKSRKAIISLLEKAETPLSAEEIFLQLKEAGVSANLSTVYRNLELMESLGLAGKMVMNDGKARFEITGEGHKHHLICTSCHKMIAIDFCPMESLQKDVIDKTNFDITGHKLELYGVCPECRKTE</sequence>
<dbReference type="EMBL" id="NIOJ01000011">
    <property type="protein sequence ID" value="PNU00451.1"/>
    <property type="molecule type" value="Genomic_DNA"/>
</dbReference>
<dbReference type="RefSeq" id="WP_103080900.1">
    <property type="nucleotide sequence ID" value="NZ_JBAIZC010000009.1"/>
</dbReference>
<dbReference type="Gene3D" id="3.30.1490.190">
    <property type="match status" value="1"/>
</dbReference>
<feature type="binding site" evidence="7">
    <location>
        <position position="135"/>
    </location>
    <ligand>
        <name>Zn(2+)</name>
        <dbReference type="ChEBI" id="CHEBI:29105"/>
    </ligand>
</feature>
<feature type="binding site" evidence="7">
    <location>
        <position position="98"/>
    </location>
    <ligand>
        <name>Zn(2+)</name>
        <dbReference type="ChEBI" id="CHEBI:29105"/>
    </ligand>
</feature>
<comment type="caution">
    <text evidence="9">The sequence shown here is derived from an EMBL/GenBank/DDBJ whole genome shotgun (WGS) entry which is preliminary data.</text>
</comment>
<proteinExistence type="inferred from homology"/>
<evidence type="ECO:0000313" key="9">
    <source>
        <dbReference type="EMBL" id="PNU00451.1"/>
    </source>
</evidence>
<dbReference type="InterPro" id="IPR036390">
    <property type="entry name" value="WH_DNA-bd_sf"/>
</dbReference>
<evidence type="ECO:0000256" key="8">
    <source>
        <dbReference type="PIRSR" id="PIRSR602481-2"/>
    </source>
</evidence>
<dbReference type="GO" id="GO:0008270">
    <property type="term" value="F:zinc ion binding"/>
    <property type="evidence" value="ECO:0007669"/>
    <property type="project" value="TreeGrafter"/>
</dbReference>
<dbReference type="InterPro" id="IPR036388">
    <property type="entry name" value="WH-like_DNA-bd_sf"/>
</dbReference>
<name>A0A2K2F3V2_9CLOT</name>
<keyword evidence="2" id="KW-0678">Repressor</keyword>
<dbReference type="InterPro" id="IPR002481">
    <property type="entry name" value="FUR"/>
</dbReference>
<reference evidence="9 10" key="1">
    <citation type="submission" date="2017-06" db="EMBL/GenBank/DDBJ databases">
        <title>Investigating the central metabolism of Clostridium thermosuccinogenes.</title>
        <authorList>
            <person name="Koendjbiharie J.G."/>
            <person name="van Kranenburg R."/>
        </authorList>
    </citation>
    <scope>NUCLEOTIDE SEQUENCE [LARGE SCALE GENOMIC DNA]</scope>
    <source>
        <strain evidence="9 10">DSM 5806</strain>
    </source>
</reference>
<keyword evidence="6" id="KW-0804">Transcription</keyword>
<accession>A0A2K2F3V2</accession>
<dbReference type="PANTHER" id="PTHR33202">
    <property type="entry name" value="ZINC UPTAKE REGULATION PROTEIN"/>
    <property type="match status" value="1"/>
</dbReference>
<dbReference type="GO" id="GO:1900376">
    <property type="term" value="P:regulation of secondary metabolite biosynthetic process"/>
    <property type="evidence" value="ECO:0007669"/>
    <property type="project" value="TreeGrafter"/>
</dbReference>
<keyword evidence="8" id="KW-0408">Iron</keyword>
<comment type="cofactor">
    <cofactor evidence="7">
        <name>Zn(2+)</name>
        <dbReference type="ChEBI" id="CHEBI:29105"/>
    </cofactor>
    <text evidence="7">Binds 1 zinc ion per subunit.</text>
</comment>